<accession>A0A7R9L0Y2</accession>
<feature type="region of interest" description="Disordered" evidence="2">
    <location>
        <begin position="327"/>
        <end position="357"/>
    </location>
</feature>
<dbReference type="Proteomes" id="UP000759131">
    <property type="component" value="Unassembled WGS sequence"/>
</dbReference>
<gene>
    <name evidence="3" type="ORF">OSB1V03_LOCUS13241</name>
</gene>
<feature type="region of interest" description="Disordered" evidence="2">
    <location>
        <begin position="581"/>
        <end position="613"/>
    </location>
</feature>
<evidence type="ECO:0000313" key="3">
    <source>
        <dbReference type="EMBL" id="CAD7632840.1"/>
    </source>
</evidence>
<dbReference type="AlphaFoldDB" id="A0A7R9L0Y2"/>
<keyword evidence="1" id="KW-0175">Coiled coil</keyword>
<evidence type="ECO:0000313" key="4">
    <source>
        <dbReference type="Proteomes" id="UP000759131"/>
    </source>
</evidence>
<feature type="region of interest" description="Disordered" evidence="2">
    <location>
        <begin position="277"/>
        <end position="299"/>
    </location>
</feature>
<feature type="compositionally biased region" description="Basic and acidic residues" evidence="2">
    <location>
        <begin position="557"/>
        <end position="566"/>
    </location>
</feature>
<name>A0A7R9L0Y2_9ACAR</name>
<dbReference type="EMBL" id="CAJPIZ010011643">
    <property type="protein sequence ID" value="CAG2113270.1"/>
    <property type="molecule type" value="Genomic_DNA"/>
</dbReference>
<organism evidence="3">
    <name type="scientific">Medioppia subpectinata</name>
    <dbReference type="NCBI Taxonomy" id="1979941"/>
    <lineage>
        <taxon>Eukaryota</taxon>
        <taxon>Metazoa</taxon>
        <taxon>Ecdysozoa</taxon>
        <taxon>Arthropoda</taxon>
        <taxon>Chelicerata</taxon>
        <taxon>Arachnida</taxon>
        <taxon>Acari</taxon>
        <taxon>Acariformes</taxon>
        <taxon>Sarcoptiformes</taxon>
        <taxon>Oribatida</taxon>
        <taxon>Brachypylina</taxon>
        <taxon>Oppioidea</taxon>
        <taxon>Oppiidae</taxon>
        <taxon>Medioppia</taxon>
    </lineage>
</organism>
<sequence>MQNQVNKGSQLEGQSAQICYSDNDYFRGKFETLFSENKGLLDALQRTQQHYHSDGDLKNIIAVKDCDNKSASDEFHKLKLGFLVTQMEHLHLLKTLEEVKYKGQQSEKRVKDLEVENSELKMKLVEEEEDDEVIVQSWGSRVALLETENQELKTRLVEDEEEDSVVMARLNARIGELVTENQELKAAINQLEVQVVNVGHNPAAGVDTNGYSNARVIDTETAGKVPIKLDLLKQRINQMVIENDELKSTIARLRWTSHDQMIVDEDSDPLIDEEIIEEEEESSPEYESQESSAEEMEQLERQLNELRDMLSTEQMESKKWRQMYESLKTTKSDDNIDKTPNKDNQRSKPSKNKPKEAADNDNILFDWVLNSTSLFKDAVRKGSAVFSDRFQELYNKVMAENESIIPLEVFNGLNLTQTVITDLNRRLTNKWHELQDLRTVFTAGNEKISAKMSRLYAQTVRKLHDAKHKLLSKEESVRSKVDQFSARMSRLVDKMDAKWNQLLAKLSKRYGQQPSAEKSGRQSADEEYEPKINWFFERANSRRQQPYTTTGFAGHQRSTDRLDRTIRVNVNSRHRVLKGDLYSDVDSGDDEVDNDYDGSDGDSSGAEEAEDVNWFLKERRKPRMESDYSFPRPVSASNARYHRRMKFRSNGRFESSTSHRIHHHYRQR</sequence>
<dbReference type="OrthoDB" id="6516685at2759"/>
<feature type="compositionally biased region" description="Basic and acidic residues" evidence="2">
    <location>
        <begin position="328"/>
        <end position="346"/>
    </location>
</feature>
<proteinExistence type="predicted"/>
<reference evidence="3" key="1">
    <citation type="submission" date="2020-11" db="EMBL/GenBank/DDBJ databases">
        <authorList>
            <person name="Tran Van P."/>
        </authorList>
    </citation>
    <scope>NUCLEOTIDE SEQUENCE</scope>
</reference>
<feature type="compositionally biased region" description="Acidic residues" evidence="2">
    <location>
        <begin position="586"/>
        <end position="611"/>
    </location>
</feature>
<dbReference type="EMBL" id="OC866218">
    <property type="protein sequence ID" value="CAD7632840.1"/>
    <property type="molecule type" value="Genomic_DNA"/>
</dbReference>
<feature type="coiled-coil region" evidence="1">
    <location>
        <begin position="96"/>
        <end position="201"/>
    </location>
</feature>
<evidence type="ECO:0000256" key="1">
    <source>
        <dbReference type="SAM" id="Coils"/>
    </source>
</evidence>
<evidence type="ECO:0000256" key="2">
    <source>
        <dbReference type="SAM" id="MobiDB-lite"/>
    </source>
</evidence>
<feature type="region of interest" description="Disordered" evidence="2">
    <location>
        <begin position="545"/>
        <end position="566"/>
    </location>
</feature>
<keyword evidence="4" id="KW-1185">Reference proteome</keyword>
<feature type="compositionally biased region" description="Acidic residues" evidence="2">
    <location>
        <begin position="277"/>
        <end position="297"/>
    </location>
</feature>
<protein>
    <submittedName>
        <fullName evidence="3">Uncharacterized protein</fullName>
    </submittedName>
</protein>